<feature type="region of interest" description="Disordered" evidence="1">
    <location>
        <begin position="78"/>
        <end position="98"/>
    </location>
</feature>
<evidence type="ECO:0000256" key="1">
    <source>
        <dbReference type="SAM" id="MobiDB-lite"/>
    </source>
</evidence>
<evidence type="ECO:0000313" key="3">
    <source>
        <dbReference type="EMBL" id="MRV76398.1"/>
    </source>
</evidence>
<accession>A0A7X2LWV3</accession>
<feature type="chain" id="PRO_5031173173" description="DUF4148 domain-containing protein" evidence="2">
    <location>
        <begin position="23"/>
        <end position="98"/>
    </location>
</feature>
<evidence type="ECO:0008006" key="5">
    <source>
        <dbReference type="Google" id="ProtNLM"/>
    </source>
</evidence>
<comment type="caution">
    <text evidence="3">The sequence shown here is derived from an EMBL/GenBank/DDBJ whole genome shotgun (WGS) entry which is preliminary data.</text>
</comment>
<proteinExistence type="predicted"/>
<gene>
    <name evidence="3" type="ORF">GJ700_32275</name>
</gene>
<feature type="compositionally biased region" description="Polar residues" evidence="1">
    <location>
        <begin position="88"/>
        <end position="98"/>
    </location>
</feature>
<name>A0A7X2LWV3_9BURK</name>
<dbReference type="RefSeq" id="WP_154381864.1">
    <property type="nucleotide sequence ID" value="NZ_WKJJ01000031.1"/>
</dbReference>
<dbReference type="EMBL" id="WKJJ01000031">
    <property type="protein sequence ID" value="MRV76398.1"/>
    <property type="molecule type" value="Genomic_DNA"/>
</dbReference>
<feature type="signal peptide" evidence="2">
    <location>
        <begin position="1"/>
        <end position="22"/>
    </location>
</feature>
<keyword evidence="2" id="KW-0732">Signal</keyword>
<evidence type="ECO:0000313" key="4">
    <source>
        <dbReference type="Proteomes" id="UP000446768"/>
    </source>
</evidence>
<sequence length="98" mass="10107">MNTKHTIAALAITLLGATSSFAADTPAEAKQAPQADSKKPVLLASASTTANTTTAATAAVTAVAAKPVGRTREEVRAEAAEAVRNHRSTMSQQYDLLK</sequence>
<reference evidence="3 4" key="1">
    <citation type="submission" date="2019-11" db="EMBL/GenBank/DDBJ databases">
        <title>Novel species isolated from a subtropical stream in China.</title>
        <authorList>
            <person name="Lu H."/>
        </authorList>
    </citation>
    <scope>NUCLEOTIDE SEQUENCE [LARGE SCALE GENOMIC DNA]</scope>
    <source>
        <strain evidence="3 4">FT92W</strain>
    </source>
</reference>
<evidence type="ECO:0000256" key="2">
    <source>
        <dbReference type="SAM" id="SignalP"/>
    </source>
</evidence>
<keyword evidence="4" id="KW-1185">Reference proteome</keyword>
<dbReference type="AlphaFoldDB" id="A0A7X2LWV3"/>
<dbReference type="Proteomes" id="UP000446768">
    <property type="component" value="Unassembled WGS sequence"/>
</dbReference>
<protein>
    <recommendedName>
        <fullName evidence="5">DUF4148 domain-containing protein</fullName>
    </recommendedName>
</protein>
<organism evidence="3 4">
    <name type="scientific">Pseudoduganella rivuli</name>
    <dbReference type="NCBI Taxonomy" id="2666085"/>
    <lineage>
        <taxon>Bacteria</taxon>
        <taxon>Pseudomonadati</taxon>
        <taxon>Pseudomonadota</taxon>
        <taxon>Betaproteobacteria</taxon>
        <taxon>Burkholderiales</taxon>
        <taxon>Oxalobacteraceae</taxon>
        <taxon>Telluria group</taxon>
        <taxon>Pseudoduganella</taxon>
    </lineage>
</organism>